<reference evidence="2 4" key="1">
    <citation type="journal article" date="2020" name="ISME J.">
        <title>Uncovering the hidden diversity of litter-decomposition mechanisms in mushroom-forming fungi.</title>
        <authorList>
            <person name="Floudas D."/>
            <person name="Bentzer J."/>
            <person name="Ahren D."/>
            <person name="Johansson T."/>
            <person name="Persson P."/>
            <person name="Tunlid A."/>
        </authorList>
    </citation>
    <scope>NUCLEOTIDE SEQUENCE [LARGE SCALE GENOMIC DNA]</scope>
    <source>
        <strain evidence="2 4">CBS 406.79</strain>
    </source>
</reference>
<keyword evidence="4" id="KW-1185">Reference proteome</keyword>
<protein>
    <recommendedName>
        <fullName evidence="5">Type IV pilus biogenesis protein PilP</fullName>
    </recommendedName>
</protein>
<feature type="chain" id="PRO_5036266488" description="Type IV pilus biogenesis protein PilP" evidence="1">
    <location>
        <begin position="24"/>
        <end position="200"/>
    </location>
</feature>
<evidence type="ECO:0000313" key="2">
    <source>
        <dbReference type="EMBL" id="KAF5361212.1"/>
    </source>
</evidence>
<sequence length="200" mass="22388">MLFTSRTYLTFLLGCWLPSLCMTTPVLPRNQTTIIDSAKLMTPPPSSSLLATREMEESLERRATLEVKYFSHPGAVPLDPTEHAMVEHMVRQLISETVRQGHQIGMPSSLSEIKFTGTPGLSPPLPVPPVRIRPNNRMILWVFVTNQKYVGLITEDGKDQGILWMSPNGKMNYLGLQTPTEEIDALKAADILRMMPGGKW</sequence>
<feature type="signal peptide" evidence="1">
    <location>
        <begin position="1"/>
        <end position="23"/>
    </location>
</feature>
<dbReference type="EMBL" id="JAACJN010000211">
    <property type="protein sequence ID" value="KAF5361212.1"/>
    <property type="molecule type" value="Genomic_DNA"/>
</dbReference>
<comment type="caution">
    <text evidence="2">The sequence shown here is derived from an EMBL/GenBank/DDBJ whole genome shotgun (WGS) entry which is preliminary data.</text>
</comment>
<proteinExistence type="predicted"/>
<dbReference type="AlphaFoldDB" id="A0A8H5GA84"/>
<organism evidence="2 4">
    <name type="scientific">Collybiopsis confluens</name>
    <dbReference type="NCBI Taxonomy" id="2823264"/>
    <lineage>
        <taxon>Eukaryota</taxon>
        <taxon>Fungi</taxon>
        <taxon>Dikarya</taxon>
        <taxon>Basidiomycota</taxon>
        <taxon>Agaricomycotina</taxon>
        <taxon>Agaricomycetes</taxon>
        <taxon>Agaricomycetidae</taxon>
        <taxon>Agaricales</taxon>
        <taxon>Marasmiineae</taxon>
        <taxon>Omphalotaceae</taxon>
        <taxon>Collybiopsis</taxon>
    </lineage>
</organism>
<gene>
    <name evidence="3" type="ORF">D9757_011759</name>
    <name evidence="2" type="ORF">D9757_013457</name>
</gene>
<accession>A0A8H5GA84</accession>
<evidence type="ECO:0000313" key="3">
    <source>
        <dbReference type="EMBL" id="KAF5365156.1"/>
    </source>
</evidence>
<keyword evidence="1" id="KW-0732">Signal</keyword>
<dbReference type="EMBL" id="JAACJN010000173">
    <property type="protein sequence ID" value="KAF5365156.1"/>
    <property type="molecule type" value="Genomic_DNA"/>
</dbReference>
<name>A0A8H5GA84_9AGAR</name>
<evidence type="ECO:0000313" key="4">
    <source>
        <dbReference type="Proteomes" id="UP000518752"/>
    </source>
</evidence>
<evidence type="ECO:0008006" key="5">
    <source>
        <dbReference type="Google" id="ProtNLM"/>
    </source>
</evidence>
<evidence type="ECO:0000256" key="1">
    <source>
        <dbReference type="SAM" id="SignalP"/>
    </source>
</evidence>
<dbReference type="Proteomes" id="UP000518752">
    <property type="component" value="Unassembled WGS sequence"/>
</dbReference>